<dbReference type="InterPro" id="IPR009056">
    <property type="entry name" value="Cyt_c-like_dom"/>
</dbReference>
<dbReference type="GO" id="GO:0046872">
    <property type="term" value="F:metal ion binding"/>
    <property type="evidence" value="ECO:0007669"/>
    <property type="project" value="UniProtKB-KW"/>
</dbReference>
<dbReference type="GO" id="GO:0009055">
    <property type="term" value="F:electron transfer activity"/>
    <property type="evidence" value="ECO:0007669"/>
    <property type="project" value="InterPro"/>
</dbReference>
<dbReference type="InterPro" id="IPR036909">
    <property type="entry name" value="Cyt_c-like_dom_sf"/>
</dbReference>
<keyword evidence="4" id="KW-0249">Electron transport</keyword>
<evidence type="ECO:0000313" key="11">
    <source>
        <dbReference type="EMBL" id="MDH1055993.1"/>
    </source>
</evidence>
<feature type="chain" id="PRO_5044470405" evidence="7">
    <location>
        <begin position="23"/>
        <end position="321"/>
    </location>
</feature>
<dbReference type="PROSITE" id="PS51007">
    <property type="entry name" value="CYTC"/>
    <property type="match status" value="1"/>
</dbReference>
<dbReference type="RefSeq" id="WP_185879256.1">
    <property type="nucleotide sequence ID" value="NZ_AP024354.1"/>
</dbReference>
<dbReference type="SUPFAM" id="SSF46626">
    <property type="entry name" value="Cytochrome c"/>
    <property type="match status" value="1"/>
</dbReference>
<dbReference type="Proteomes" id="UP000887212">
    <property type="component" value="Unassembled WGS sequence"/>
</dbReference>
<evidence type="ECO:0000256" key="4">
    <source>
        <dbReference type="ARBA" id="ARBA00022982"/>
    </source>
</evidence>
<dbReference type="GO" id="GO:0020037">
    <property type="term" value="F:heme binding"/>
    <property type="evidence" value="ECO:0007669"/>
    <property type="project" value="InterPro"/>
</dbReference>
<keyword evidence="2 6" id="KW-0349">Heme</keyword>
<keyword evidence="7" id="KW-0732">Signal</keyword>
<dbReference type="InterPro" id="IPR038142">
    <property type="entry name" value="Cytochrome_P460_sp"/>
</dbReference>
<dbReference type="CDD" id="cd20750">
    <property type="entry name" value="cyt_c_I"/>
    <property type="match status" value="1"/>
</dbReference>
<evidence type="ECO:0000313" key="10">
    <source>
        <dbReference type="EMBL" id="GIZ95196.1"/>
    </source>
</evidence>
<keyword evidence="3 6" id="KW-0479">Metal-binding</keyword>
<dbReference type="AlphaFoldDB" id="A0AA42STF2"/>
<dbReference type="Pfam" id="PF16694">
    <property type="entry name" value="Cytochrome_P460"/>
    <property type="match status" value="1"/>
</dbReference>
<evidence type="ECO:0000259" key="8">
    <source>
        <dbReference type="PROSITE" id="PS51007"/>
    </source>
</evidence>
<dbReference type="InterPro" id="IPR002327">
    <property type="entry name" value="Cyt_c_1A/1B"/>
</dbReference>
<protein>
    <submittedName>
        <fullName evidence="11">Cytochrome P460 family protein</fullName>
    </submittedName>
</protein>
<evidence type="ECO:0000256" key="1">
    <source>
        <dbReference type="ARBA" id="ARBA00022448"/>
    </source>
</evidence>
<dbReference type="Gene3D" id="3.50.70.20">
    <property type="entry name" value="Cytochrome P460"/>
    <property type="match status" value="1"/>
</dbReference>
<dbReference type="SUPFAM" id="SSF48695">
    <property type="entry name" value="Multiheme cytochromes"/>
    <property type="match status" value="1"/>
</dbReference>
<reference evidence="11" key="2">
    <citation type="submission" date="2022-09" db="EMBL/GenBank/DDBJ databases">
        <title>Intensive care unit water sources are persistently colonized with multi-drug resistant bacteria and are the site of extensive horizontal gene transfer of antibiotic resistance genes.</title>
        <authorList>
            <person name="Diorio-Toth L."/>
        </authorList>
    </citation>
    <scope>NUCLEOTIDE SEQUENCE</scope>
    <source>
        <strain evidence="11">GD03990</strain>
    </source>
</reference>
<gene>
    <name evidence="9" type="ORF">KAM435_41860</name>
    <name evidence="10" type="ORF">KAM436_41640</name>
    <name evidence="11" type="ORF">N5C05_14640</name>
</gene>
<evidence type="ECO:0000313" key="9">
    <source>
        <dbReference type="EMBL" id="GIZ90859.1"/>
    </source>
</evidence>
<dbReference type="PRINTS" id="PR00604">
    <property type="entry name" value="CYTCHRMECIAB"/>
</dbReference>
<keyword evidence="1" id="KW-0813">Transport</keyword>
<evidence type="ECO:0000256" key="6">
    <source>
        <dbReference type="PROSITE-ProRule" id="PRU00433"/>
    </source>
</evidence>
<dbReference type="Proteomes" id="UP000887228">
    <property type="component" value="Unassembled WGS sequence"/>
</dbReference>
<comment type="caution">
    <text evidence="11">The sequence shown here is derived from an EMBL/GenBank/DDBJ whole genome shotgun (WGS) entry which is preliminary data.</text>
</comment>
<feature type="domain" description="Cytochrome c" evidence="8">
    <location>
        <begin position="219"/>
        <end position="321"/>
    </location>
</feature>
<evidence type="ECO:0000256" key="7">
    <source>
        <dbReference type="SAM" id="SignalP"/>
    </source>
</evidence>
<dbReference type="PANTHER" id="PTHR11961">
    <property type="entry name" value="CYTOCHROME C"/>
    <property type="match status" value="1"/>
</dbReference>
<dbReference type="Proteomes" id="UP001158730">
    <property type="component" value="Unassembled WGS sequence"/>
</dbReference>
<evidence type="ECO:0000313" key="12">
    <source>
        <dbReference type="Proteomes" id="UP000887228"/>
    </source>
</evidence>
<keyword evidence="5 6" id="KW-0408">Iron</keyword>
<sequence length="321" mass="34433">MRNYVRCALMASSVLMATAVAAADPAKSGKRESYSPYVDAKGNISFPTKFPDGYQHLGTWAVLGEEGVADTHNVYARPKDVAYFRRNGSFPDGAVIIKEVLEAIGSNHTTGQAFWGSKGKTWFMMIKDSRGRFPANPLWGDGWGWAQFDPTDRSKQIATNYKTDCLQCHVPAKAMDWVYVYAYPALGEMALRQTPAAARGGHLKAGEGHGAGSAAPGASPILAGKKLFDNTCIACHSIAPNQNGIGPSLFGVVGRPAGSLPGFTYSEAMRNSGITWSAENLDKHLADTRNFIPGNRMGGFFKGVAAAGERESIIAYLSTLK</sequence>
<accession>A0AA42STF2</accession>
<dbReference type="Pfam" id="PF00034">
    <property type="entry name" value="Cytochrom_C"/>
    <property type="match status" value="1"/>
</dbReference>
<reference evidence="9 12" key="1">
    <citation type="submission" date="2021-07" db="EMBL/GenBank/DDBJ databases">
        <title>Whole genome sequencing of carbapenem-resistant Pseudomonas spp. isolated in Japan.</title>
        <authorList>
            <person name="Suzuki M."/>
            <person name="Maehana S."/>
            <person name="Kitasato H."/>
        </authorList>
    </citation>
    <scope>NUCLEOTIDE SEQUENCE</scope>
    <source>
        <strain evidence="9">KAM435</strain>
        <strain evidence="10 12">KAM436</strain>
    </source>
</reference>
<evidence type="ECO:0000256" key="3">
    <source>
        <dbReference type="ARBA" id="ARBA00022723"/>
    </source>
</evidence>
<organism evidence="11 13">
    <name type="scientific">Aquipseudomonas alcaligenes</name>
    <name type="common">Pseudomonas alcaligenes</name>
    <dbReference type="NCBI Taxonomy" id="43263"/>
    <lineage>
        <taxon>Bacteria</taxon>
        <taxon>Pseudomonadati</taxon>
        <taxon>Pseudomonadota</taxon>
        <taxon>Gammaproteobacteria</taxon>
        <taxon>Pseudomonadales</taxon>
        <taxon>Pseudomonadaceae</taxon>
        <taxon>Aquipseudomonas</taxon>
    </lineage>
</organism>
<evidence type="ECO:0000256" key="2">
    <source>
        <dbReference type="ARBA" id="ARBA00022617"/>
    </source>
</evidence>
<dbReference type="Gene3D" id="1.10.760.10">
    <property type="entry name" value="Cytochrome c-like domain"/>
    <property type="match status" value="1"/>
</dbReference>
<dbReference type="EMBL" id="JAOBYN010000013">
    <property type="protein sequence ID" value="MDH1055993.1"/>
    <property type="molecule type" value="Genomic_DNA"/>
</dbReference>
<name>A0AA42STF2_AQUAC</name>
<dbReference type="InterPro" id="IPR036280">
    <property type="entry name" value="Multihaem_cyt_sf"/>
</dbReference>
<evidence type="ECO:0000313" key="13">
    <source>
        <dbReference type="Proteomes" id="UP001158730"/>
    </source>
</evidence>
<evidence type="ECO:0000256" key="5">
    <source>
        <dbReference type="ARBA" id="ARBA00023004"/>
    </source>
</evidence>
<feature type="signal peptide" evidence="7">
    <location>
        <begin position="1"/>
        <end position="22"/>
    </location>
</feature>
<proteinExistence type="predicted"/>
<dbReference type="InterPro" id="IPR032033">
    <property type="entry name" value="Cytochrome_P460"/>
</dbReference>
<dbReference type="EMBL" id="BPMT01000034">
    <property type="protein sequence ID" value="GIZ95196.1"/>
    <property type="molecule type" value="Genomic_DNA"/>
</dbReference>
<dbReference type="EMBL" id="BPMS01000037">
    <property type="protein sequence ID" value="GIZ90859.1"/>
    <property type="molecule type" value="Genomic_DNA"/>
</dbReference>